<evidence type="ECO:0000256" key="1">
    <source>
        <dbReference type="SAM" id="MobiDB-lite"/>
    </source>
</evidence>
<gene>
    <name evidence="3" type="ORF">F5147DRAFT_768897</name>
</gene>
<sequence>MRPRSLTPIDVDMLSDELPIRVEPGEQVDAPRHSRPGRGRPGRNAPPRQREYDSDALSAFTHFFRAKAQAKELAIRKEAHAFDQQIRAERSCPFTGHRPHGRNMTVDYCRPRREPTRRPPRSKTLPSSRAPPATAAQVIADIVNNTDTILTPAPTPAAPVIDPSPDMEEIIAAAEQLDLKQVGQMQGVTTENVFSRFIPVVLLINTSLILFIVIAAFASLGPSKNT</sequence>
<feature type="region of interest" description="Disordered" evidence="1">
    <location>
        <begin position="92"/>
        <end position="133"/>
    </location>
</feature>
<accession>A0A9P7FGN6</accession>
<dbReference type="Proteomes" id="UP000823399">
    <property type="component" value="Unassembled WGS sequence"/>
</dbReference>
<evidence type="ECO:0000313" key="3">
    <source>
        <dbReference type="EMBL" id="KAG2116519.1"/>
    </source>
</evidence>
<feature type="transmembrane region" description="Helical" evidence="2">
    <location>
        <begin position="197"/>
        <end position="220"/>
    </location>
</feature>
<protein>
    <submittedName>
        <fullName evidence="3">Uncharacterized protein</fullName>
    </submittedName>
</protein>
<dbReference type="RefSeq" id="XP_041297618.1">
    <property type="nucleotide sequence ID" value="XM_041441011.1"/>
</dbReference>
<dbReference type="AlphaFoldDB" id="A0A9P7FGN6"/>
<dbReference type="EMBL" id="JABBWM010000006">
    <property type="protein sequence ID" value="KAG2116519.1"/>
    <property type="molecule type" value="Genomic_DNA"/>
</dbReference>
<comment type="caution">
    <text evidence="3">The sequence shown here is derived from an EMBL/GenBank/DDBJ whole genome shotgun (WGS) entry which is preliminary data.</text>
</comment>
<feature type="compositionally biased region" description="Basic and acidic residues" evidence="1">
    <location>
        <begin position="18"/>
        <end position="32"/>
    </location>
</feature>
<dbReference type="GeneID" id="64703270"/>
<feature type="region of interest" description="Disordered" evidence="1">
    <location>
        <begin position="1"/>
        <end position="51"/>
    </location>
</feature>
<keyword evidence="2" id="KW-1133">Transmembrane helix</keyword>
<keyword evidence="2" id="KW-0812">Transmembrane</keyword>
<evidence type="ECO:0000313" key="4">
    <source>
        <dbReference type="Proteomes" id="UP000823399"/>
    </source>
</evidence>
<name>A0A9P7FGN6_9AGAM</name>
<evidence type="ECO:0000256" key="2">
    <source>
        <dbReference type="SAM" id="Phobius"/>
    </source>
</evidence>
<keyword evidence="4" id="KW-1185">Reference proteome</keyword>
<reference evidence="3" key="1">
    <citation type="journal article" date="2020" name="New Phytol.">
        <title>Comparative genomics reveals dynamic genome evolution in host specialist ectomycorrhizal fungi.</title>
        <authorList>
            <person name="Lofgren L.A."/>
            <person name="Nguyen N.H."/>
            <person name="Vilgalys R."/>
            <person name="Ruytinx J."/>
            <person name="Liao H.L."/>
            <person name="Branco S."/>
            <person name="Kuo A."/>
            <person name="LaButti K."/>
            <person name="Lipzen A."/>
            <person name="Andreopoulos W."/>
            <person name="Pangilinan J."/>
            <person name="Riley R."/>
            <person name="Hundley H."/>
            <person name="Na H."/>
            <person name="Barry K."/>
            <person name="Grigoriev I.V."/>
            <person name="Stajich J.E."/>
            <person name="Kennedy P.G."/>
        </authorList>
    </citation>
    <scope>NUCLEOTIDE SEQUENCE</scope>
    <source>
        <strain evidence="3">FC423</strain>
    </source>
</reference>
<organism evidence="3 4">
    <name type="scientific">Suillus discolor</name>
    <dbReference type="NCBI Taxonomy" id="1912936"/>
    <lineage>
        <taxon>Eukaryota</taxon>
        <taxon>Fungi</taxon>
        <taxon>Dikarya</taxon>
        <taxon>Basidiomycota</taxon>
        <taxon>Agaricomycotina</taxon>
        <taxon>Agaricomycetes</taxon>
        <taxon>Agaricomycetidae</taxon>
        <taxon>Boletales</taxon>
        <taxon>Suillineae</taxon>
        <taxon>Suillaceae</taxon>
        <taxon>Suillus</taxon>
    </lineage>
</organism>
<keyword evidence="2" id="KW-0472">Membrane</keyword>
<proteinExistence type="predicted"/>
<dbReference type="OrthoDB" id="2690533at2759"/>